<dbReference type="PANTHER" id="PTHR23157:SF25">
    <property type="entry name" value="GRIP AND COILED-COIL DOMAIN-CONTAINING PROTEIN 1"/>
    <property type="match status" value="1"/>
</dbReference>
<sequence length="768" mass="88700">MEKKSRFELIKIVEAQKEQLTRYETRLRDVVHAYKNLLREKDALEASVNVLTTSSNHAPKSLQKEAAESEADNHTGVNGRNESKKTNKEEGAKNPLKGESVEGKEVLDHPLAVKENEVEGEDQSQLAGKENNSSLQAELDTQQEKVATLSASLATVMQQKSKMEASYQADKKKMMQEHEVKNQEHEQEIEKLKSNLESLEEQLQELKLRMRHEQQAREEEQNNHVLMLRELQMLVSTERSAKEDLEQQLEDAKEQVLLTQRLPGSKTEEYQCQISQLQLELQQVKRRLKEAEKVASQPSPLLVQLQNEMSKMKKEHSEAVVKEQKRANEAEEQLRIITSLEECRVADLEVKLSELSEVVGNYEKLRLQDQQAIQKLKDRLHQLDVENVELTRQMSTDENHAPDNEKEAGQDETPEELKEQVMKLKGLLKIALNSSDKPLDLELEELSNKSEFESVFVSDPSHKVCQQQLRQLKEEFERYKVKTQALHKNKSFKELSEQIGNMEKLKLQNEDLEKQLHELKESNNIRELDQKKVITNLRDQLKLTEENYRLEKEEANTVYKQKLEDLERQVLNQRERTLALVAEKDAEIEMLRSRSPSASPSADTRSVFSYQRKFVEMTGVSQASMDLPEASEADAAVHQLLSKNSGVTGSERTLVHYAQQQARREAESTAIRRQKNELEAALRDSELRGDKLMDQANVLKEEIRKLERDRSRESANMEYLKNIVLRFMMSTSYSVKQQMITAIATILQFSPRELNQVRKVQSGTWWGT</sequence>
<dbReference type="PANTHER" id="PTHR23157">
    <property type="entry name" value="GRIP AND COILED-COIL DOMAIN-CONTAINING PROTEIN 1"/>
    <property type="match status" value="1"/>
</dbReference>
<evidence type="ECO:0000256" key="4">
    <source>
        <dbReference type="ARBA" id="ARBA00023054"/>
    </source>
</evidence>
<dbReference type="InterPro" id="IPR000237">
    <property type="entry name" value="GRIP_dom"/>
</dbReference>
<evidence type="ECO:0000313" key="9">
    <source>
        <dbReference type="EMBL" id="CAH3174287.1"/>
    </source>
</evidence>
<accession>A0ABN8R4K4</accession>
<keyword evidence="3" id="KW-0963">Cytoplasm</keyword>
<evidence type="ECO:0000256" key="5">
    <source>
        <dbReference type="ARBA" id="ARBA00023136"/>
    </source>
</evidence>
<reference evidence="9 10" key="1">
    <citation type="submission" date="2022-05" db="EMBL/GenBank/DDBJ databases">
        <authorList>
            <consortium name="Genoscope - CEA"/>
            <person name="William W."/>
        </authorList>
    </citation>
    <scope>NUCLEOTIDE SEQUENCE [LARGE SCALE GENOMIC DNA]</scope>
</reference>
<name>A0ABN8R4K4_9CNID</name>
<feature type="compositionally biased region" description="Basic and acidic residues" evidence="7">
    <location>
        <begin position="99"/>
        <end position="117"/>
    </location>
</feature>
<feature type="compositionally biased region" description="Basic and acidic residues" evidence="7">
    <location>
        <begin position="395"/>
        <end position="416"/>
    </location>
</feature>
<feature type="compositionally biased region" description="Polar residues" evidence="7">
    <location>
        <begin position="123"/>
        <end position="140"/>
    </location>
</feature>
<evidence type="ECO:0000256" key="1">
    <source>
        <dbReference type="ARBA" id="ARBA00004184"/>
    </source>
</evidence>
<evidence type="ECO:0000313" key="10">
    <source>
        <dbReference type="Proteomes" id="UP001159405"/>
    </source>
</evidence>
<dbReference type="EMBL" id="CALNXK010000189">
    <property type="protein sequence ID" value="CAH3174287.1"/>
    <property type="molecule type" value="Genomic_DNA"/>
</dbReference>
<gene>
    <name evidence="9" type="ORF">PLOB_00014723</name>
</gene>
<keyword evidence="10" id="KW-1185">Reference proteome</keyword>
<feature type="region of interest" description="Disordered" evidence="7">
    <location>
        <begin position="392"/>
        <end position="416"/>
    </location>
</feature>
<dbReference type="Pfam" id="PF01465">
    <property type="entry name" value="GRIP"/>
    <property type="match status" value="1"/>
</dbReference>
<evidence type="ECO:0000256" key="2">
    <source>
        <dbReference type="ARBA" id="ARBA00004496"/>
    </source>
</evidence>
<dbReference type="Gene3D" id="1.10.220.60">
    <property type="entry name" value="GRIP domain"/>
    <property type="match status" value="1"/>
</dbReference>
<keyword evidence="4 6" id="KW-0175">Coiled coil</keyword>
<feature type="compositionally biased region" description="Basic and acidic residues" evidence="7">
    <location>
        <begin position="62"/>
        <end position="73"/>
    </location>
</feature>
<evidence type="ECO:0000256" key="3">
    <source>
        <dbReference type="ARBA" id="ARBA00022490"/>
    </source>
</evidence>
<evidence type="ECO:0000259" key="8">
    <source>
        <dbReference type="PROSITE" id="PS50913"/>
    </source>
</evidence>
<dbReference type="PROSITE" id="PS50913">
    <property type="entry name" value="GRIP"/>
    <property type="match status" value="1"/>
</dbReference>
<dbReference type="Proteomes" id="UP001159405">
    <property type="component" value="Unassembled WGS sequence"/>
</dbReference>
<evidence type="ECO:0000256" key="7">
    <source>
        <dbReference type="SAM" id="MobiDB-lite"/>
    </source>
</evidence>
<feature type="compositionally biased region" description="Basic and acidic residues" evidence="7">
    <location>
        <begin position="81"/>
        <end position="92"/>
    </location>
</feature>
<dbReference type="SMART" id="SM00755">
    <property type="entry name" value="Grip"/>
    <property type="match status" value="1"/>
</dbReference>
<proteinExistence type="predicted"/>
<feature type="region of interest" description="Disordered" evidence="7">
    <location>
        <begin position="55"/>
        <end position="141"/>
    </location>
</feature>
<protein>
    <recommendedName>
        <fullName evidence="8">GRIP domain-containing protein</fullName>
    </recommendedName>
</protein>
<dbReference type="InterPro" id="IPR051952">
    <property type="entry name" value="Golgi-autophagy_related"/>
</dbReference>
<organism evidence="9 10">
    <name type="scientific">Porites lobata</name>
    <dbReference type="NCBI Taxonomy" id="104759"/>
    <lineage>
        <taxon>Eukaryota</taxon>
        <taxon>Metazoa</taxon>
        <taxon>Cnidaria</taxon>
        <taxon>Anthozoa</taxon>
        <taxon>Hexacorallia</taxon>
        <taxon>Scleractinia</taxon>
        <taxon>Fungiina</taxon>
        <taxon>Poritidae</taxon>
        <taxon>Porites</taxon>
    </lineage>
</organism>
<feature type="coiled-coil region" evidence="6">
    <location>
        <begin position="664"/>
        <end position="716"/>
    </location>
</feature>
<comment type="caution">
    <text evidence="9">The sequence shown here is derived from an EMBL/GenBank/DDBJ whole genome shotgun (WGS) entry which is preliminary data.</text>
</comment>
<feature type="coiled-coil region" evidence="6">
    <location>
        <begin position="27"/>
        <end position="54"/>
    </location>
</feature>
<evidence type="ECO:0000256" key="6">
    <source>
        <dbReference type="SAM" id="Coils"/>
    </source>
</evidence>
<keyword evidence="5" id="KW-0472">Membrane</keyword>
<feature type="coiled-coil region" evidence="6">
    <location>
        <begin position="462"/>
        <end position="583"/>
    </location>
</feature>
<comment type="subcellular location">
    <subcellularLocation>
        <location evidence="2">Cytoplasm</location>
    </subcellularLocation>
    <subcellularLocation>
        <location evidence="1">Endomembrane system</location>
        <topology evidence="1">Peripheral membrane protein</topology>
    </subcellularLocation>
</comment>
<feature type="domain" description="GRIP" evidence="8">
    <location>
        <begin position="710"/>
        <end position="760"/>
    </location>
</feature>